<evidence type="ECO:0000256" key="1">
    <source>
        <dbReference type="ARBA" id="ARBA00001055"/>
    </source>
</evidence>
<dbReference type="GO" id="GO:0019171">
    <property type="term" value="F:(3R)-hydroxyacyl-[acyl-carrier-protein] dehydratase activity"/>
    <property type="evidence" value="ECO:0007669"/>
    <property type="project" value="UniProtKB-EC"/>
</dbReference>
<dbReference type="CDD" id="cd01288">
    <property type="entry name" value="FabZ"/>
    <property type="match status" value="1"/>
</dbReference>
<dbReference type="PANTHER" id="PTHR30272">
    <property type="entry name" value="3-HYDROXYACYL-[ACYL-CARRIER-PROTEIN] DEHYDRATASE"/>
    <property type="match status" value="1"/>
</dbReference>
<keyword evidence="12" id="KW-1185">Reference proteome</keyword>
<comment type="caution">
    <text evidence="11">The sequence shown here is derived from an EMBL/GenBank/DDBJ whole genome shotgun (WGS) entry which is preliminary data.</text>
</comment>
<dbReference type="GO" id="GO:0016020">
    <property type="term" value="C:membrane"/>
    <property type="evidence" value="ECO:0007669"/>
    <property type="project" value="GOC"/>
</dbReference>
<evidence type="ECO:0000313" key="12">
    <source>
        <dbReference type="Proteomes" id="UP000070160"/>
    </source>
</evidence>
<dbReference type="GO" id="GO:0005737">
    <property type="term" value="C:cytoplasm"/>
    <property type="evidence" value="ECO:0007669"/>
    <property type="project" value="UniProtKB-SubCell"/>
</dbReference>
<reference evidence="12" key="1">
    <citation type="submission" date="2016-01" db="EMBL/GenBank/DDBJ databases">
        <authorList>
            <person name="Mitreva M."/>
            <person name="Pepin K.H."/>
            <person name="Mihindukulasuriya K.A."/>
            <person name="Fulton R."/>
            <person name="Fronick C."/>
            <person name="O'Laughlin M."/>
            <person name="Miner T."/>
            <person name="Herter B."/>
            <person name="Rosa B.A."/>
            <person name="Cordes M."/>
            <person name="Tomlinson C."/>
            <person name="Wollam A."/>
            <person name="Palsikar V.B."/>
            <person name="Mardis E.R."/>
            <person name="Wilson R.K."/>
        </authorList>
    </citation>
    <scope>NUCLEOTIDE SEQUENCE [LARGE SCALE GENOMIC DNA]</scope>
    <source>
        <strain evidence="12">KA00182</strain>
    </source>
</reference>
<evidence type="ECO:0000256" key="4">
    <source>
        <dbReference type="ARBA" id="ARBA00022490"/>
    </source>
</evidence>
<keyword evidence="5 10" id="KW-0444">Lipid biosynthesis</keyword>
<dbReference type="NCBIfam" id="TIGR01750">
    <property type="entry name" value="fabZ"/>
    <property type="match status" value="1"/>
</dbReference>
<evidence type="ECO:0000256" key="10">
    <source>
        <dbReference type="HAMAP-Rule" id="MF_00406"/>
    </source>
</evidence>
<keyword evidence="6 10" id="KW-0441">Lipid A biosynthesis</keyword>
<keyword evidence="4 10" id="KW-0963">Cytoplasm</keyword>
<keyword evidence="7 10" id="KW-0443">Lipid metabolism</keyword>
<dbReference type="STRING" id="1588748.HMPREF3182_00204"/>
<evidence type="ECO:0000256" key="5">
    <source>
        <dbReference type="ARBA" id="ARBA00022516"/>
    </source>
</evidence>
<gene>
    <name evidence="10" type="primary">fabZ</name>
    <name evidence="11" type="ORF">HMPREF3182_00204</name>
</gene>
<comment type="subcellular location">
    <subcellularLocation>
        <location evidence="2 10">Cytoplasm</location>
    </subcellularLocation>
</comment>
<comment type="function">
    <text evidence="9 10">Involved in unsaturated fatty acids biosynthesis. Catalyzes the dehydration of short chain beta-hydroxyacyl-ACPs and long chain saturated and unsaturated beta-hydroxyacyl-ACPs.</text>
</comment>
<evidence type="ECO:0000256" key="9">
    <source>
        <dbReference type="ARBA" id="ARBA00025049"/>
    </source>
</evidence>
<dbReference type="HAMAP" id="MF_00406">
    <property type="entry name" value="FabZ"/>
    <property type="match status" value="1"/>
</dbReference>
<dbReference type="InterPro" id="IPR013114">
    <property type="entry name" value="FabA_FabZ"/>
</dbReference>
<dbReference type="SUPFAM" id="SSF54637">
    <property type="entry name" value="Thioesterase/thiol ester dehydrase-isomerase"/>
    <property type="match status" value="1"/>
</dbReference>
<evidence type="ECO:0000313" key="11">
    <source>
        <dbReference type="EMBL" id="KXB92973.1"/>
    </source>
</evidence>
<comment type="similarity">
    <text evidence="3 10">Belongs to the thioester dehydratase family. FabZ subfamily.</text>
</comment>
<protein>
    <recommendedName>
        <fullName evidence="10">3-hydroxyacyl-[acyl-carrier-protein] dehydratase FabZ</fullName>
        <ecNumber evidence="10">4.2.1.59</ecNumber>
    </recommendedName>
    <alternativeName>
        <fullName evidence="10">(3R)-hydroxymyristoyl-[acyl-carrier-protein] dehydratase</fullName>
        <shortName evidence="10">(3R)-hydroxymyristoyl-ACP dehydrase</shortName>
    </alternativeName>
    <alternativeName>
        <fullName evidence="10">Beta-hydroxyacyl-ACP dehydratase</fullName>
    </alternativeName>
</protein>
<dbReference type="NCBIfam" id="NF000582">
    <property type="entry name" value="PRK00006.1"/>
    <property type="match status" value="1"/>
</dbReference>
<evidence type="ECO:0000256" key="7">
    <source>
        <dbReference type="ARBA" id="ARBA00023098"/>
    </source>
</evidence>
<feature type="active site" evidence="10">
    <location>
        <position position="64"/>
    </location>
</feature>
<name>A0A134CL86_9FIRM</name>
<evidence type="ECO:0000256" key="2">
    <source>
        <dbReference type="ARBA" id="ARBA00004496"/>
    </source>
</evidence>
<dbReference type="PANTHER" id="PTHR30272:SF1">
    <property type="entry name" value="3-HYDROXYACYL-[ACYL-CARRIER-PROTEIN] DEHYDRATASE"/>
    <property type="match status" value="1"/>
</dbReference>
<proteinExistence type="inferred from homology"/>
<sequence length="162" mass="18453">MILSKNLFNYREEHKMVLTVTDIMEILPHRYPMLLVDRIIEIEPMKYAVGIKNATINEAFFQGHFPGDPVMPGVLLTEAMAQVGGVALLYPEENRGLIPYFTGIDNVRFRHPVRPGDQVIMRAEVVKVKRSMGKVRAECHVGDQLCAEGDYLFALQERPKIK</sequence>
<dbReference type="InterPro" id="IPR010084">
    <property type="entry name" value="FabZ"/>
</dbReference>
<organism evidence="11 12">
    <name type="scientific">Megasphaera hutchinsoni</name>
    <dbReference type="NCBI Taxonomy" id="1588748"/>
    <lineage>
        <taxon>Bacteria</taxon>
        <taxon>Bacillati</taxon>
        <taxon>Bacillota</taxon>
        <taxon>Negativicutes</taxon>
        <taxon>Veillonellales</taxon>
        <taxon>Veillonellaceae</taxon>
        <taxon>Megasphaera</taxon>
    </lineage>
</organism>
<dbReference type="AlphaFoldDB" id="A0A134CL86"/>
<dbReference type="Proteomes" id="UP000070160">
    <property type="component" value="Unassembled WGS sequence"/>
</dbReference>
<evidence type="ECO:0000256" key="6">
    <source>
        <dbReference type="ARBA" id="ARBA00022556"/>
    </source>
</evidence>
<dbReference type="Pfam" id="PF07977">
    <property type="entry name" value="FabA"/>
    <property type="match status" value="1"/>
</dbReference>
<dbReference type="EMBL" id="LSDT01000004">
    <property type="protein sequence ID" value="KXB92973.1"/>
    <property type="molecule type" value="Genomic_DNA"/>
</dbReference>
<dbReference type="GO" id="GO:0009245">
    <property type="term" value="P:lipid A biosynthetic process"/>
    <property type="evidence" value="ECO:0007669"/>
    <property type="project" value="UniProtKB-UniRule"/>
</dbReference>
<dbReference type="PATRIC" id="fig|1588748.3.peg.198"/>
<evidence type="ECO:0000256" key="3">
    <source>
        <dbReference type="ARBA" id="ARBA00009174"/>
    </source>
</evidence>
<dbReference type="InterPro" id="IPR029069">
    <property type="entry name" value="HotDog_dom_sf"/>
</dbReference>
<dbReference type="FunFam" id="3.10.129.10:FF:000001">
    <property type="entry name" value="3-hydroxyacyl-[acyl-carrier-protein] dehydratase FabZ"/>
    <property type="match status" value="1"/>
</dbReference>
<evidence type="ECO:0000256" key="8">
    <source>
        <dbReference type="ARBA" id="ARBA00023239"/>
    </source>
</evidence>
<keyword evidence="8 10" id="KW-0456">Lyase</keyword>
<dbReference type="EC" id="4.2.1.59" evidence="10"/>
<dbReference type="Gene3D" id="3.10.129.10">
    <property type="entry name" value="Hotdog Thioesterase"/>
    <property type="match status" value="1"/>
</dbReference>
<accession>A0A134CL86</accession>
<dbReference type="GO" id="GO:0006633">
    <property type="term" value="P:fatty acid biosynthetic process"/>
    <property type="evidence" value="ECO:0007669"/>
    <property type="project" value="UniProtKB-UniRule"/>
</dbReference>
<comment type="catalytic activity">
    <reaction evidence="1 10">
        <text>a (3R)-hydroxyacyl-[ACP] = a (2E)-enoyl-[ACP] + H2O</text>
        <dbReference type="Rhea" id="RHEA:13097"/>
        <dbReference type="Rhea" id="RHEA-COMP:9925"/>
        <dbReference type="Rhea" id="RHEA-COMP:9945"/>
        <dbReference type="ChEBI" id="CHEBI:15377"/>
        <dbReference type="ChEBI" id="CHEBI:78784"/>
        <dbReference type="ChEBI" id="CHEBI:78827"/>
        <dbReference type="EC" id="4.2.1.59"/>
    </reaction>
</comment>